<evidence type="ECO:0000256" key="2">
    <source>
        <dbReference type="ARBA" id="ARBA00022692"/>
    </source>
</evidence>
<evidence type="ECO:0000313" key="8">
    <source>
        <dbReference type="Proteomes" id="UP000193061"/>
    </source>
</evidence>
<accession>A0A1X6YA66</accession>
<dbReference type="Gene3D" id="1.10.3720.10">
    <property type="entry name" value="MetI-like"/>
    <property type="match status" value="2"/>
</dbReference>
<feature type="transmembrane region" description="Helical" evidence="5">
    <location>
        <begin position="359"/>
        <end position="377"/>
    </location>
</feature>
<gene>
    <name evidence="7" type="primary">potH_1</name>
    <name evidence="7" type="ORF">ROA7450_00311</name>
</gene>
<dbReference type="PANTHER" id="PTHR43496">
    <property type="entry name" value="PROTEIN LPLB"/>
    <property type="match status" value="1"/>
</dbReference>
<dbReference type="PANTHER" id="PTHR43496:SF1">
    <property type="entry name" value="POLYGALACTURONAN_RHAMNOGALACTURONAN TRANSPORT SYSTEM PERMEASE PROTEIN YTEP"/>
    <property type="match status" value="1"/>
</dbReference>
<dbReference type="InterPro" id="IPR000515">
    <property type="entry name" value="MetI-like"/>
</dbReference>
<reference evidence="7 8" key="1">
    <citation type="submission" date="2017-03" db="EMBL/GenBank/DDBJ databases">
        <authorList>
            <person name="Afonso C.L."/>
            <person name="Miller P.J."/>
            <person name="Scott M.A."/>
            <person name="Spackman E."/>
            <person name="Goraichik I."/>
            <person name="Dimitrov K.M."/>
            <person name="Suarez D.L."/>
            <person name="Swayne D.E."/>
        </authorList>
    </citation>
    <scope>NUCLEOTIDE SEQUENCE [LARGE SCALE GENOMIC DNA]</scope>
    <source>
        <strain evidence="7 8">CECT 7450</strain>
    </source>
</reference>
<feature type="transmembrane region" description="Helical" evidence="5">
    <location>
        <begin position="259"/>
        <end position="283"/>
    </location>
</feature>
<feature type="transmembrane region" description="Helical" evidence="5">
    <location>
        <begin position="216"/>
        <end position="239"/>
    </location>
</feature>
<feature type="transmembrane region" description="Helical" evidence="5">
    <location>
        <begin position="465"/>
        <end position="484"/>
    </location>
</feature>
<evidence type="ECO:0000256" key="4">
    <source>
        <dbReference type="ARBA" id="ARBA00023136"/>
    </source>
</evidence>
<feature type="domain" description="ABC transmembrane type-1" evidence="6">
    <location>
        <begin position="181"/>
        <end position="378"/>
    </location>
</feature>
<evidence type="ECO:0000259" key="6">
    <source>
        <dbReference type="PROSITE" id="PS50928"/>
    </source>
</evidence>
<dbReference type="Pfam" id="PF00528">
    <property type="entry name" value="BPD_transp_1"/>
    <property type="match status" value="2"/>
</dbReference>
<dbReference type="OrthoDB" id="7056428at2"/>
<dbReference type="AlphaFoldDB" id="A0A1X6YA66"/>
<feature type="transmembrane region" description="Helical" evidence="5">
    <location>
        <begin position="496"/>
        <end position="519"/>
    </location>
</feature>
<dbReference type="InterPro" id="IPR017664">
    <property type="entry name" value="AminoethylPonate_ABC_perm-1"/>
</dbReference>
<keyword evidence="8" id="KW-1185">Reference proteome</keyword>
<keyword evidence="3 5" id="KW-1133">Transmembrane helix</keyword>
<comment type="subcellular location">
    <subcellularLocation>
        <location evidence="1 5">Cell membrane</location>
        <topology evidence="1 5">Multi-pass membrane protein</topology>
    </subcellularLocation>
</comment>
<feature type="transmembrane region" description="Helical" evidence="5">
    <location>
        <begin position="185"/>
        <end position="204"/>
    </location>
</feature>
<dbReference type="EMBL" id="FWFX01000001">
    <property type="protein sequence ID" value="SLN14942.1"/>
    <property type="molecule type" value="Genomic_DNA"/>
</dbReference>
<feature type="transmembrane region" description="Helical" evidence="5">
    <location>
        <begin position="408"/>
        <end position="432"/>
    </location>
</feature>
<protein>
    <submittedName>
        <fullName evidence="7">Putrescine transport system permease protein PotH</fullName>
    </submittedName>
</protein>
<keyword evidence="5" id="KW-0813">Transport</keyword>
<dbReference type="GO" id="GO:0055085">
    <property type="term" value="P:transmembrane transport"/>
    <property type="evidence" value="ECO:0007669"/>
    <property type="project" value="InterPro"/>
</dbReference>
<proteinExistence type="inferred from homology"/>
<feature type="transmembrane region" description="Helical" evidence="5">
    <location>
        <begin position="303"/>
        <end position="327"/>
    </location>
</feature>
<evidence type="ECO:0000256" key="5">
    <source>
        <dbReference type="RuleBase" id="RU363032"/>
    </source>
</evidence>
<dbReference type="PROSITE" id="PS50928">
    <property type="entry name" value="ABC_TM1"/>
    <property type="match status" value="2"/>
</dbReference>
<dbReference type="GO" id="GO:0005886">
    <property type="term" value="C:plasma membrane"/>
    <property type="evidence" value="ECO:0007669"/>
    <property type="project" value="UniProtKB-SubCell"/>
</dbReference>
<feature type="transmembrane region" description="Helical" evidence="5">
    <location>
        <begin position="637"/>
        <end position="657"/>
    </location>
</feature>
<feature type="domain" description="ABC transmembrane type-1" evidence="6">
    <location>
        <begin position="459"/>
        <end position="654"/>
    </location>
</feature>
<evidence type="ECO:0000256" key="1">
    <source>
        <dbReference type="ARBA" id="ARBA00004651"/>
    </source>
</evidence>
<name>A0A1X6YA66_9RHOB</name>
<evidence type="ECO:0000313" key="7">
    <source>
        <dbReference type="EMBL" id="SLN14942.1"/>
    </source>
</evidence>
<dbReference type="InterPro" id="IPR035906">
    <property type="entry name" value="MetI-like_sf"/>
</dbReference>
<dbReference type="NCBIfam" id="TIGR03262">
    <property type="entry name" value="PhnU2"/>
    <property type="match status" value="1"/>
</dbReference>
<keyword evidence="4 5" id="KW-0472">Membrane</keyword>
<feature type="transmembrane region" description="Helical" evidence="5">
    <location>
        <begin position="531"/>
        <end position="557"/>
    </location>
</feature>
<feature type="transmembrane region" description="Helical" evidence="5">
    <location>
        <begin position="28"/>
        <end position="49"/>
    </location>
</feature>
<dbReference type="Proteomes" id="UP000193061">
    <property type="component" value="Unassembled WGS sequence"/>
</dbReference>
<dbReference type="CDD" id="cd06261">
    <property type="entry name" value="TM_PBP2"/>
    <property type="match status" value="1"/>
</dbReference>
<evidence type="ECO:0000256" key="3">
    <source>
        <dbReference type="ARBA" id="ARBA00022989"/>
    </source>
</evidence>
<sequence>MADVQYDTLPAGPVIKGKLSRDDIIMRMSMVIIAIYLIVTMVFPLAAMLSKSFSTYMFDLSAYELQVSDKEGNFSGEIVTPAQLNAELGVLSDNDLIAGSDSRLGLTQFFPDFSFRSPVMYQIRNTSETGRFLVGSELQTGTAWVELDSNTFRRVQLRPEKSTGLGNFISYFSTPALFNSIKNSVVIAVISTIITVTLAFWFAYALNRSCMRFKGLFRLVAMAPILVPSLLPGIALVYLFGNQGMIKELLFGASIYGPIGIVIGSVFFTFPHAFIIISTALAISDARLYEAAASLRSTPWRTFWTVTIPGARYGLISAAFVVFNLVITDFGLPKVIGGQFNVLAVDIYKQVIGQQNFEMGAVVSVVLVVPAILAFAIDRMVQSKQVALLSARSVPYQPNPNPKADRIFLIYCCCVAFFIMGMLAVCQFAALIKFWPYDLSLSLKNYDFNRMDGGGWGSYFNSIKLALLTAVIGTCVVFFGAYLVEKSNGFKTGRAIFQMFAMLPMAIPGMVLGLAYIFFFNNPSNPLNAIYGTMAILVICTVTHFYTVSHLTAVTALKQMDREFESVSSSLKQPTLKLFGRVTVPVCLPAILDISIYLFVNAMTTVSAVVFLYSPSTTLASIAVLNMDDAGDIAPAAAMGMMIFYTNAAARIIHLLVSRGVLARTQRWRTR</sequence>
<organism evidence="7 8">
    <name type="scientific">Roseovarius albus</name>
    <dbReference type="NCBI Taxonomy" id="1247867"/>
    <lineage>
        <taxon>Bacteria</taxon>
        <taxon>Pseudomonadati</taxon>
        <taxon>Pseudomonadota</taxon>
        <taxon>Alphaproteobacteria</taxon>
        <taxon>Rhodobacterales</taxon>
        <taxon>Roseobacteraceae</taxon>
        <taxon>Roseovarius</taxon>
    </lineage>
</organism>
<dbReference type="SUPFAM" id="SSF161098">
    <property type="entry name" value="MetI-like"/>
    <property type="match status" value="2"/>
</dbReference>
<comment type="similarity">
    <text evidence="5">Belongs to the binding-protein-dependent transport system permease family.</text>
</comment>
<dbReference type="RefSeq" id="WP_085803851.1">
    <property type="nucleotide sequence ID" value="NZ_FWFX01000001.1"/>
</dbReference>
<keyword evidence="2 5" id="KW-0812">Transmembrane</keyword>